<organism evidence="2 3">
    <name type="scientific">Chaetoceros tenuissimus</name>
    <dbReference type="NCBI Taxonomy" id="426638"/>
    <lineage>
        <taxon>Eukaryota</taxon>
        <taxon>Sar</taxon>
        <taxon>Stramenopiles</taxon>
        <taxon>Ochrophyta</taxon>
        <taxon>Bacillariophyta</taxon>
        <taxon>Coscinodiscophyceae</taxon>
        <taxon>Chaetocerotophycidae</taxon>
        <taxon>Chaetocerotales</taxon>
        <taxon>Chaetocerotaceae</taxon>
        <taxon>Chaetoceros</taxon>
    </lineage>
</organism>
<accession>A0AAD3CFT3</accession>
<proteinExistence type="predicted"/>
<evidence type="ECO:0000256" key="1">
    <source>
        <dbReference type="SAM" id="MobiDB-lite"/>
    </source>
</evidence>
<dbReference type="AlphaFoldDB" id="A0AAD3CFT3"/>
<name>A0AAD3CFT3_9STRA</name>
<keyword evidence="3" id="KW-1185">Reference proteome</keyword>
<feature type="compositionally biased region" description="Polar residues" evidence="1">
    <location>
        <begin position="60"/>
        <end position="73"/>
    </location>
</feature>
<feature type="compositionally biased region" description="Polar residues" evidence="1">
    <location>
        <begin position="9"/>
        <end position="20"/>
    </location>
</feature>
<comment type="caution">
    <text evidence="2">The sequence shown here is derived from an EMBL/GenBank/DDBJ whole genome shotgun (WGS) entry which is preliminary data.</text>
</comment>
<reference evidence="2 3" key="1">
    <citation type="journal article" date="2021" name="Sci. Rep.">
        <title>The genome of the diatom Chaetoceros tenuissimus carries an ancient integrated fragment of an extant virus.</title>
        <authorList>
            <person name="Hongo Y."/>
            <person name="Kimura K."/>
            <person name="Takaki Y."/>
            <person name="Yoshida Y."/>
            <person name="Baba S."/>
            <person name="Kobayashi G."/>
            <person name="Nagasaki K."/>
            <person name="Hano T."/>
            <person name="Tomaru Y."/>
        </authorList>
    </citation>
    <scope>NUCLEOTIDE SEQUENCE [LARGE SCALE GENOMIC DNA]</scope>
    <source>
        <strain evidence="2 3">NIES-3715</strain>
    </source>
</reference>
<gene>
    <name evidence="2" type="ORF">CTEN210_01781</name>
</gene>
<sequence>MPTPVIVNTEANEMSQNENKNPVDYQLASTKPKEESTSRSPSKDAIGFSPPKSSSRRVQENNTTIITSKSPSGSKSKLEDEKSKSLKILSVSKIYYICCVLCCSMSLRSVVKEEMQLNASHLFYRRCKGTRSSLQ</sequence>
<evidence type="ECO:0000313" key="2">
    <source>
        <dbReference type="EMBL" id="GFH45307.1"/>
    </source>
</evidence>
<dbReference type="Proteomes" id="UP001054902">
    <property type="component" value="Unassembled WGS sequence"/>
</dbReference>
<protein>
    <submittedName>
        <fullName evidence="2">Uncharacterized protein</fullName>
    </submittedName>
</protein>
<feature type="region of interest" description="Disordered" evidence="1">
    <location>
        <begin position="1"/>
        <end position="83"/>
    </location>
</feature>
<dbReference type="EMBL" id="BLLK01000020">
    <property type="protein sequence ID" value="GFH45307.1"/>
    <property type="molecule type" value="Genomic_DNA"/>
</dbReference>
<evidence type="ECO:0000313" key="3">
    <source>
        <dbReference type="Proteomes" id="UP001054902"/>
    </source>
</evidence>